<dbReference type="EMBL" id="JBGBPQ010000001">
    <property type="protein sequence ID" value="KAL1530435.1"/>
    <property type="molecule type" value="Genomic_DNA"/>
</dbReference>
<evidence type="ECO:0000256" key="3">
    <source>
        <dbReference type="ARBA" id="ARBA00022490"/>
    </source>
</evidence>
<dbReference type="NCBIfam" id="TIGR02432">
    <property type="entry name" value="lysidine_TilS_N"/>
    <property type="match status" value="1"/>
</dbReference>
<keyword evidence="5" id="KW-0819">tRNA processing</keyword>
<dbReference type="PANTHER" id="PTHR43033:SF1">
    <property type="entry name" value="TRNA(ILE)-LYSIDINE SYNTHASE-RELATED"/>
    <property type="match status" value="1"/>
</dbReference>
<feature type="domain" description="Lysidine-tRNA(Ile) synthetase C-terminal" evidence="9">
    <location>
        <begin position="443"/>
        <end position="514"/>
    </location>
</feature>
<evidence type="ECO:0000256" key="1">
    <source>
        <dbReference type="ARBA" id="ARBA00004496"/>
    </source>
</evidence>
<dbReference type="CDD" id="cd01992">
    <property type="entry name" value="TilS_N"/>
    <property type="match status" value="1"/>
</dbReference>
<sequence>MVTLRRLAYARRLSAIASAEPGLPPSQRVPPKPQHVVQHVHAMTHDALTRHVQLAPNAPLVVSLSGGADSVALFRALLALTGRWQWQLHVLHFNHGLRIEACAEEAFVRALAAQHDVPCHVRRLPHGWAEQSATAIQARTRAWRQSESLKLLAELRSSEGVMAEKDACGVFAPPSDEASPLPLLSCGAVALAHHADDQVETLLLKVLRGCHLSNLRGMAWRRGPFVRPFLGVRKLELLAFLRELEQDWIEDASNQEEKYQRNRIRLQLVPLLEQLSNGGLLSRTLAIEEQSRQLRDLLESTCGEHLASDPAWESTPRGLSVSMIRARPEMVQDELIRSLIRESTNTEPSLTSGKLLSLRARIAQHGRSDEWRIRLSGSCSLHCVGNLLHVEELVRPLSLQTLAIGEATLTIPIGWHVDAGWVTNAGEPSGSMLVHQLPHNAALRLRYWEAGDLFAPAWRQGNVSVAAFLRGQRVPLEARRFTPVLVFEHQVIAVYPNHIAKGFGTPKHMQRPQNTGLGDTEKVGKSSLWIIISHRSRKSD</sequence>
<keyword evidence="11" id="KW-1185">Reference proteome</keyword>
<proteinExistence type="inferred from homology"/>
<reference evidence="10 11" key="1">
    <citation type="journal article" date="2024" name="Science">
        <title>Giant polyketide synthase enzymes in the biosynthesis of giant marine polyether toxins.</title>
        <authorList>
            <person name="Fallon T.R."/>
            <person name="Shende V.V."/>
            <person name="Wierzbicki I.H."/>
            <person name="Pendleton A.L."/>
            <person name="Watervoot N.F."/>
            <person name="Auber R.P."/>
            <person name="Gonzalez D.J."/>
            <person name="Wisecaver J.H."/>
            <person name="Moore B.S."/>
        </authorList>
    </citation>
    <scope>NUCLEOTIDE SEQUENCE [LARGE SCALE GENOMIC DNA]</scope>
    <source>
        <strain evidence="10 11">12B1</strain>
    </source>
</reference>
<dbReference type="GO" id="GO:0008033">
    <property type="term" value="P:tRNA processing"/>
    <property type="evidence" value="ECO:0007669"/>
    <property type="project" value="UniProtKB-KW"/>
</dbReference>
<keyword evidence="7" id="KW-0067">ATP-binding</keyword>
<dbReference type="Gene3D" id="3.40.50.620">
    <property type="entry name" value="HUPs"/>
    <property type="match status" value="1"/>
</dbReference>
<dbReference type="GO" id="GO:0005524">
    <property type="term" value="F:ATP binding"/>
    <property type="evidence" value="ECO:0007669"/>
    <property type="project" value="UniProtKB-KW"/>
</dbReference>
<dbReference type="Proteomes" id="UP001515480">
    <property type="component" value="Unassembled WGS sequence"/>
</dbReference>
<evidence type="ECO:0000256" key="2">
    <source>
        <dbReference type="ARBA" id="ARBA00013267"/>
    </source>
</evidence>
<dbReference type="HAMAP" id="MF_01161">
    <property type="entry name" value="tRNA_Ile_lys_synt"/>
    <property type="match status" value="1"/>
</dbReference>
<gene>
    <name evidence="10" type="ORF">AB1Y20_001340</name>
</gene>
<evidence type="ECO:0000256" key="4">
    <source>
        <dbReference type="ARBA" id="ARBA00022598"/>
    </source>
</evidence>
<name>A0AB34K8E0_PRYPA</name>
<evidence type="ECO:0000256" key="5">
    <source>
        <dbReference type="ARBA" id="ARBA00022694"/>
    </source>
</evidence>
<keyword evidence="3" id="KW-0963">Cytoplasm</keyword>
<organism evidence="10 11">
    <name type="scientific">Prymnesium parvum</name>
    <name type="common">Toxic golden alga</name>
    <dbReference type="NCBI Taxonomy" id="97485"/>
    <lineage>
        <taxon>Eukaryota</taxon>
        <taxon>Haptista</taxon>
        <taxon>Haptophyta</taxon>
        <taxon>Prymnesiophyceae</taxon>
        <taxon>Prymnesiales</taxon>
        <taxon>Prymnesiaceae</taxon>
        <taxon>Prymnesium</taxon>
    </lineage>
</organism>
<dbReference type="GO" id="GO:0005737">
    <property type="term" value="C:cytoplasm"/>
    <property type="evidence" value="ECO:0007669"/>
    <property type="project" value="UniProtKB-SubCell"/>
</dbReference>
<dbReference type="InterPro" id="IPR012796">
    <property type="entry name" value="Lysidine-tRNA-synth_C"/>
</dbReference>
<dbReference type="PANTHER" id="PTHR43033">
    <property type="entry name" value="TRNA(ILE)-LYSIDINE SYNTHASE-RELATED"/>
    <property type="match status" value="1"/>
</dbReference>
<dbReference type="SUPFAM" id="SSF52402">
    <property type="entry name" value="Adenine nucleotide alpha hydrolases-like"/>
    <property type="match status" value="1"/>
</dbReference>
<dbReference type="AlphaFoldDB" id="A0AB34K8E0"/>
<comment type="subcellular location">
    <subcellularLocation>
        <location evidence="1">Cytoplasm</location>
    </subcellularLocation>
</comment>
<comment type="catalytic activity">
    <reaction evidence="8">
        <text>cytidine(34) in tRNA(Ile2) + L-lysine + ATP = lysidine(34) in tRNA(Ile2) + AMP + diphosphate + H(+)</text>
        <dbReference type="Rhea" id="RHEA:43744"/>
        <dbReference type="Rhea" id="RHEA-COMP:10625"/>
        <dbReference type="Rhea" id="RHEA-COMP:10670"/>
        <dbReference type="ChEBI" id="CHEBI:15378"/>
        <dbReference type="ChEBI" id="CHEBI:30616"/>
        <dbReference type="ChEBI" id="CHEBI:32551"/>
        <dbReference type="ChEBI" id="CHEBI:33019"/>
        <dbReference type="ChEBI" id="CHEBI:82748"/>
        <dbReference type="ChEBI" id="CHEBI:83665"/>
        <dbReference type="ChEBI" id="CHEBI:456215"/>
        <dbReference type="EC" id="6.3.4.19"/>
    </reaction>
</comment>
<evidence type="ECO:0000256" key="6">
    <source>
        <dbReference type="ARBA" id="ARBA00022741"/>
    </source>
</evidence>
<keyword evidence="4" id="KW-0436">Ligase</keyword>
<dbReference type="InterPro" id="IPR012795">
    <property type="entry name" value="tRNA_Ile_lys_synt_N"/>
</dbReference>
<evidence type="ECO:0000256" key="7">
    <source>
        <dbReference type="ARBA" id="ARBA00022840"/>
    </source>
</evidence>
<keyword evidence="6" id="KW-0547">Nucleotide-binding</keyword>
<dbReference type="SMART" id="SM00977">
    <property type="entry name" value="TilS_C"/>
    <property type="match status" value="1"/>
</dbReference>
<dbReference type="InterPro" id="IPR011063">
    <property type="entry name" value="TilS/TtcA_N"/>
</dbReference>
<dbReference type="Pfam" id="PF01171">
    <property type="entry name" value="ATP_bind_3"/>
    <property type="match status" value="2"/>
</dbReference>
<evidence type="ECO:0000313" key="10">
    <source>
        <dbReference type="EMBL" id="KAL1530435.1"/>
    </source>
</evidence>
<dbReference type="InterPro" id="IPR014729">
    <property type="entry name" value="Rossmann-like_a/b/a_fold"/>
</dbReference>
<evidence type="ECO:0000256" key="8">
    <source>
        <dbReference type="ARBA" id="ARBA00048539"/>
    </source>
</evidence>
<evidence type="ECO:0000259" key="9">
    <source>
        <dbReference type="SMART" id="SM00977"/>
    </source>
</evidence>
<dbReference type="SUPFAM" id="SSF56037">
    <property type="entry name" value="PheT/TilS domain"/>
    <property type="match status" value="1"/>
</dbReference>
<protein>
    <recommendedName>
        <fullName evidence="2">tRNA(Ile)-lysidine synthetase</fullName>
        <ecNumber evidence="2">6.3.4.19</ecNumber>
    </recommendedName>
</protein>
<dbReference type="InterPro" id="IPR012094">
    <property type="entry name" value="tRNA_Ile_lys_synt"/>
</dbReference>
<accession>A0AB34K8E0</accession>
<comment type="caution">
    <text evidence="10">The sequence shown here is derived from an EMBL/GenBank/DDBJ whole genome shotgun (WGS) entry which is preliminary data.</text>
</comment>
<dbReference type="GO" id="GO:0032267">
    <property type="term" value="F:tRNA(Ile)-lysidine synthase activity"/>
    <property type="evidence" value="ECO:0007669"/>
    <property type="project" value="UniProtKB-EC"/>
</dbReference>
<dbReference type="EC" id="6.3.4.19" evidence="2"/>
<evidence type="ECO:0000313" key="11">
    <source>
        <dbReference type="Proteomes" id="UP001515480"/>
    </source>
</evidence>